<accession>K2Q0D0</accession>
<dbReference type="PATRIC" id="fig|555500.3.peg.2704"/>
<evidence type="ECO:0000256" key="1">
    <source>
        <dbReference type="ARBA" id="ARBA00022729"/>
    </source>
</evidence>
<feature type="domain" description="Outer membrane protein beta-barrel" evidence="3">
    <location>
        <begin position="8"/>
        <end position="195"/>
    </location>
</feature>
<evidence type="ECO:0000256" key="2">
    <source>
        <dbReference type="SAM" id="SignalP"/>
    </source>
</evidence>
<dbReference type="InterPro" id="IPR027385">
    <property type="entry name" value="Beta-barrel_OMP"/>
</dbReference>
<dbReference type="OrthoDB" id="1431594at2"/>
<name>K2Q0D0_9FLAO</name>
<evidence type="ECO:0000259" key="3">
    <source>
        <dbReference type="Pfam" id="PF13505"/>
    </source>
</evidence>
<keyword evidence="5" id="KW-1185">Reference proteome</keyword>
<dbReference type="Pfam" id="PF13505">
    <property type="entry name" value="OMP_b-brl"/>
    <property type="match status" value="1"/>
</dbReference>
<feature type="signal peptide" evidence="2">
    <location>
        <begin position="1"/>
        <end position="20"/>
    </location>
</feature>
<dbReference type="RefSeq" id="WP_008992462.1">
    <property type="nucleotide sequence ID" value="NZ_AMSG01000025.1"/>
</dbReference>
<dbReference type="EMBL" id="AMSG01000025">
    <property type="protein sequence ID" value="EKF54291.1"/>
    <property type="molecule type" value="Genomic_DNA"/>
</dbReference>
<gene>
    <name evidence="4" type="ORF">I215_13118</name>
</gene>
<dbReference type="Gene3D" id="2.40.160.20">
    <property type="match status" value="1"/>
</dbReference>
<proteinExistence type="predicted"/>
<dbReference type="AlphaFoldDB" id="K2Q0D0"/>
<dbReference type="STRING" id="555500.I215_13118"/>
<dbReference type="Proteomes" id="UP000007364">
    <property type="component" value="Unassembled WGS sequence"/>
</dbReference>
<evidence type="ECO:0000313" key="5">
    <source>
        <dbReference type="Proteomes" id="UP000007364"/>
    </source>
</evidence>
<sequence>MKKAILIICLLAGAVTYAQSGTGIGIKGGLNFGAAGDLSETVSDIDISSDSKVGFHLGVFGKMDFGTLYFRPELVYTKLNAEYDYEEVTSDFEMSKLDMPLLVGLNILGPVHIFAGPSLQYVLDTDLEDVELEDVKNDFTVGFNIGAGVNLSDQLGVDLRYERGFSDNEAEFANVPNARVDTRPSQLILGLSYKF</sequence>
<organism evidence="4 5">
    <name type="scientific">Galbibacter marinus</name>
    <dbReference type="NCBI Taxonomy" id="555500"/>
    <lineage>
        <taxon>Bacteria</taxon>
        <taxon>Pseudomonadati</taxon>
        <taxon>Bacteroidota</taxon>
        <taxon>Flavobacteriia</taxon>
        <taxon>Flavobacteriales</taxon>
        <taxon>Flavobacteriaceae</taxon>
        <taxon>Galbibacter</taxon>
    </lineage>
</organism>
<keyword evidence="1 2" id="KW-0732">Signal</keyword>
<comment type="caution">
    <text evidence="4">The sequence shown here is derived from an EMBL/GenBank/DDBJ whole genome shotgun (WGS) entry which is preliminary data.</text>
</comment>
<dbReference type="eggNOG" id="COG3637">
    <property type="taxonomic scope" value="Bacteria"/>
</dbReference>
<evidence type="ECO:0000313" key="4">
    <source>
        <dbReference type="EMBL" id="EKF54291.1"/>
    </source>
</evidence>
<feature type="chain" id="PRO_5003865754" description="Outer membrane protein beta-barrel domain-containing protein" evidence="2">
    <location>
        <begin position="21"/>
        <end position="195"/>
    </location>
</feature>
<reference evidence="4 5" key="1">
    <citation type="journal article" date="2012" name="J. Bacteriol.">
        <title>Genome Sequence of Galbibacter marinum Type Strain ck-I2-15.</title>
        <authorList>
            <person name="Lai Q."/>
            <person name="Li C."/>
            <person name="Shao Z."/>
        </authorList>
    </citation>
    <scope>NUCLEOTIDE SEQUENCE [LARGE SCALE GENOMIC DNA]</scope>
    <source>
        <strain evidence="5">ck-I2-15</strain>
    </source>
</reference>
<dbReference type="InterPro" id="IPR011250">
    <property type="entry name" value="OMP/PagP_B-barrel"/>
</dbReference>
<dbReference type="SUPFAM" id="SSF56925">
    <property type="entry name" value="OMPA-like"/>
    <property type="match status" value="1"/>
</dbReference>
<protein>
    <recommendedName>
        <fullName evidence="3">Outer membrane protein beta-barrel domain-containing protein</fullName>
    </recommendedName>
</protein>